<sequence length="381" mass="42302">MNKLLSTIGILATAFATNTFAEDWQSIENQADGQTVYFHAWGGSQEINRYIQWAGKELKSRYNVTLNHVKVTDISETTTRLIAEKAAGKNTGGSVDMVWINGENFKSMKDNQLLYGPFVDALPNWQYVDKTLPVDVDFSEPTDGLEAPWGVGQLVFIHDTENLNNPPHSFAEMLSYANAFPNRLTYPRPPEFHGTSFIKALLIELTNNDPALQKPVNAETFEQVTQPLWQYLDKFHKVAWRGGKQFPAGTAETLQLLDDGQIDLAITFNPNAVFSAQSSGTLAETTKAYAMDAGALSNIHFLAIPWNANANAGAQVAINFLLSPEAQSRKGDINIWGDPSVLSSEYLTGTAKNTQQFKSINEPHPSWQNALEQAWLKRYGN</sequence>
<dbReference type="Proteomes" id="UP000092741">
    <property type="component" value="Chromosome 1"/>
</dbReference>
<dbReference type="KEGG" id="vna:PN96_07545"/>
<dbReference type="NCBIfam" id="NF008633">
    <property type="entry name" value="PRK11622.1"/>
    <property type="match status" value="1"/>
</dbReference>
<gene>
    <name evidence="2" type="ORF">BA890_05805</name>
</gene>
<keyword evidence="1" id="KW-0732">Signal</keyword>
<proteinExistence type="predicted"/>
<keyword evidence="3" id="KW-1185">Reference proteome</keyword>
<name>A0AAN1CV84_VIBNA</name>
<reference evidence="2 3" key="1">
    <citation type="submission" date="2016-07" db="EMBL/GenBank/DDBJ databases">
        <title>Developing Vibrio natriegens as a novel, fast-growing host for biotechnology.</title>
        <authorList>
            <person name="Weinstock M.T."/>
            <person name="Hesek E.D."/>
            <person name="Wilson C.M."/>
            <person name="Gibson D.G."/>
        </authorList>
    </citation>
    <scope>NUCLEOTIDE SEQUENCE [LARGE SCALE GENOMIC DNA]</scope>
    <source>
        <strain evidence="2 3">ATCC 14048</strain>
    </source>
</reference>
<dbReference type="InterPro" id="IPR006059">
    <property type="entry name" value="SBP"/>
</dbReference>
<dbReference type="PANTHER" id="PTHR42779">
    <property type="entry name" value="PROTEIN YNJB"/>
    <property type="match status" value="1"/>
</dbReference>
<dbReference type="Pfam" id="PF13416">
    <property type="entry name" value="SBP_bac_8"/>
    <property type="match status" value="1"/>
</dbReference>
<dbReference type="GeneID" id="70912644"/>
<dbReference type="PANTHER" id="PTHR42779:SF1">
    <property type="entry name" value="PROTEIN YNJB"/>
    <property type="match status" value="1"/>
</dbReference>
<evidence type="ECO:0008006" key="4">
    <source>
        <dbReference type="Google" id="ProtNLM"/>
    </source>
</evidence>
<evidence type="ECO:0000313" key="3">
    <source>
        <dbReference type="Proteomes" id="UP000092741"/>
    </source>
</evidence>
<dbReference type="Gene3D" id="3.40.190.10">
    <property type="entry name" value="Periplasmic binding protein-like II"/>
    <property type="match status" value="2"/>
</dbReference>
<feature type="signal peptide" evidence="1">
    <location>
        <begin position="1"/>
        <end position="21"/>
    </location>
</feature>
<evidence type="ECO:0000313" key="2">
    <source>
        <dbReference type="EMBL" id="ANQ12292.1"/>
    </source>
</evidence>
<dbReference type="RefSeq" id="WP_020332981.1">
    <property type="nucleotide sequence ID" value="NZ_ATFJ01000001.1"/>
</dbReference>
<protein>
    <recommendedName>
        <fullName evidence="4">ABC transporter substrate-binding protein</fullName>
    </recommendedName>
</protein>
<dbReference type="InterPro" id="IPR027020">
    <property type="entry name" value="YnjB"/>
</dbReference>
<dbReference type="AlphaFoldDB" id="A0AAN1CV84"/>
<feature type="chain" id="PRO_5042960823" description="ABC transporter substrate-binding protein" evidence="1">
    <location>
        <begin position="22"/>
        <end position="381"/>
    </location>
</feature>
<dbReference type="EMBL" id="CP016345">
    <property type="protein sequence ID" value="ANQ12292.1"/>
    <property type="molecule type" value="Genomic_DNA"/>
</dbReference>
<accession>A0AAN1CV84</accession>
<dbReference type="PIRSF" id="PIRSF029172">
    <property type="entry name" value="UCP029172_ABC_sbc_YnjB"/>
    <property type="match status" value="1"/>
</dbReference>
<dbReference type="SUPFAM" id="SSF53850">
    <property type="entry name" value="Periplasmic binding protein-like II"/>
    <property type="match status" value="1"/>
</dbReference>
<organism evidence="2 3">
    <name type="scientific">Vibrio natriegens NBRC 15636 = ATCC 14048 = DSM 759</name>
    <dbReference type="NCBI Taxonomy" id="1219067"/>
    <lineage>
        <taxon>Bacteria</taxon>
        <taxon>Pseudomonadati</taxon>
        <taxon>Pseudomonadota</taxon>
        <taxon>Gammaproteobacteria</taxon>
        <taxon>Vibrionales</taxon>
        <taxon>Vibrionaceae</taxon>
        <taxon>Vibrio</taxon>
    </lineage>
</organism>
<evidence type="ECO:0000256" key="1">
    <source>
        <dbReference type="SAM" id="SignalP"/>
    </source>
</evidence>